<dbReference type="RefSeq" id="WP_344131730.1">
    <property type="nucleotide sequence ID" value="NZ_BAAARA010000008.1"/>
</dbReference>
<gene>
    <name evidence="1" type="ORF">GCM10009854_29200</name>
</gene>
<proteinExistence type="predicted"/>
<organism evidence="1 2">
    <name type="scientific">Saccharopolyspora halophila</name>
    <dbReference type="NCBI Taxonomy" id="405551"/>
    <lineage>
        <taxon>Bacteria</taxon>
        <taxon>Bacillati</taxon>
        <taxon>Actinomycetota</taxon>
        <taxon>Actinomycetes</taxon>
        <taxon>Pseudonocardiales</taxon>
        <taxon>Pseudonocardiaceae</taxon>
        <taxon>Saccharopolyspora</taxon>
    </lineage>
</organism>
<evidence type="ECO:0000313" key="2">
    <source>
        <dbReference type="Proteomes" id="UP001501218"/>
    </source>
</evidence>
<reference evidence="1 2" key="1">
    <citation type="journal article" date="2019" name="Int. J. Syst. Evol. Microbiol.">
        <title>The Global Catalogue of Microorganisms (GCM) 10K type strain sequencing project: providing services to taxonomists for standard genome sequencing and annotation.</title>
        <authorList>
            <consortium name="The Broad Institute Genomics Platform"/>
            <consortium name="The Broad Institute Genome Sequencing Center for Infectious Disease"/>
            <person name="Wu L."/>
            <person name="Ma J."/>
        </authorList>
    </citation>
    <scope>NUCLEOTIDE SEQUENCE [LARGE SCALE GENOMIC DNA]</scope>
    <source>
        <strain evidence="1 2">JCM 16221</strain>
    </source>
</reference>
<evidence type="ECO:0000313" key="1">
    <source>
        <dbReference type="EMBL" id="GAA2349673.1"/>
    </source>
</evidence>
<comment type="caution">
    <text evidence="1">The sequence shown here is derived from an EMBL/GenBank/DDBJ whole genome shotgun (WGS) entry which is preliminary data.</text>
</comment>
<protein>
    <submittedName>
        <fullName evidence="1">Uncharacterized protein</fullName>
    </submittedName>
</protein>
<name>A0ABN3GG65_9PSEU</name>
<sequence>MNDPEEVIRQTGACLRRLQNMETQFTVTGPFQFRDAGTYMAFMDALQRAQWTFEQALTDIED</sequence>
<dbReference type="EMBL" id="BAAARA010000008">
    <property type="protein sequence ID" value="GAA2349673.1"/>
    <property type="molecule type" value="Genomic_DNA"/>
</dbReference>
<keyword evidence="2" id="KW-1185">Reference proteome</keyword>
<accession>A0ABN3GG65</accession>
<dbReference type="Proteomes" id="UP001501218">
    <property type="component" value="Unassembled WGS sequence"/>
</dbReference>